<dbReference type="EMBL" id="PSNY01000007">
    <property type="protein sequence ID" value="PPE70227.1"/>
    <property type="molecule type" value="Genomic_DNA"/>
</dbReference>
<dbReference type="InterPro" id="IPR015003">
    <property type="entry name" value="DUF1853"/>
</dbReference>
<organism evidence="2 3">
    <name type="scientific">Caldimonas thermodepolymerans</name>
    <dbReference type="NCBI Taxonomy" id="215580"/>
    <lineage>
        <taxon>Bacteria</taxon>
        <taxon>Pseudomonadati</taxon>
        <taxon>Pseudomonadota</taxon>
        <taxon>Betaproteobacteria</taxon>
        <taxon>Burkholderiales</taxon>
        <taxon>Sphaerotilaceae</taxon>
        <taxon>Caldimonas</taxon>
    </lineage>
</organism>
<comment type="caution">
    <text evidence="2">The sequence shown here is derived from an EMBL/GenBank/DDBJ whole genome shotgun (WGS) entry which is preliminary data.</text>
</comment>
<protein>
    <submittedName>
        <fullName evidence="2">DUF1853 domain-containing protein</fullName>
    </submittedName>
</protein>
<proteinExistence type="predicted"/>
<dbReference type="AlphaFoldDB" id="A0A2S5T5U0"/>
<dbReference type="OrthoDB" id="378654at2"/>
<evidence type="ECO:0000313" key="2">
    <source>
        <dbReference type="EMBL" id="PPE70227.1"/>
    </source>
</evidence>
<keyword evidence="3" id="KW-1185">Reference proteome</keyword>
<sequence>MRALPEAPDRAGAAAHHPRDGTLRGAVAAAEPGRDRPAARPGAPLPRHPGDRHLPPGLPAAQPAGQGQELGGPVPGAGHLPAAGLRADAGIDAALRDLRWLLLSPPLLAPGRHPAAVQRFDADDAQAISAWLDALARQPAPLAAFLEQIGPAPLRLGRRAERLLEFFLRHGPTHRLVAANLQLRHAPDEQPGIDHTTRGEIDFLLEDRAGQGWHWELAVKFFLCTAAGPVARPADFVGPDRAETLPGKLDRLFGRQLALTPPPPWDGRDWRPAAYARGWMFYRHDQAVPACTALAPGHLHGWWVEHGRLAELPEGPWLGLPRSRWMAPARCGDAAALCTRAQIGAAIAAAWQAPPPPGVRRWPSAQLVARMAPAGDGGWEEVGRGFVVPDGWADGAR</sequence>
<name>A0A2S5T5U0_9BURK</name>
<reference evidence="2 3" key="1">
    <citation type="submission" date="2018-02" db="EMBL/GenBank/DDBJ databases">
        <title>Reclassifiation of [Polyangium] brachysporum DSM 7029 as Guopingzhaonella breviflexa gen. nov., sp. nov., a member of the family Comamonadaceae.</title>
        <authorList>
            <person name="Tang B."/>
        </authorList>
    </citation>
    <scope>NUCLEOTIDE SEQUENCE [LARGE SCALE GENOMIC DNA]</scope>
    <source>
        <strain evidence="2 3">DSM 15344</strain>
    </source>
</reference>
<gene>
    <name evidence="2" type="ORF">C1702_08195</name>
</gene>
<evidence type="ECO:0000256" key="1">
    <source>
        <dbReference type="SAM" id="MobiDB-lite"/>
    </source>
</evidence>
<dbReference type="Pfam" id="PF08907">
    <property type="entry name" value="DUF1853"/>
    <property type="match status" value="1"/>
</dbReference>
<evidence type="ECO:0000313" key="3">
    <source>
        <dbReference type="Proteomes" id="UP000239406"/>
    </source>
</evidence>
<feature type="region of interest" description="Disordered" evidence="1">
    <location>
        <begin position="1"/>
        <end position="78"/>
    </location>
</feature>
<accession>A0A2S5T5U0</accession>
<dbReference type="Proteomes" id="UP000239406">
    <property type="component" value="Unassembled WGS sequence"/>
</dbReference>